<name>A0ABN2YC45_9ACTN</name>
<dbReference type="SMART" id="SM00530">
    <property type="entry name" value="HTH_XRE"/>
    <property type="match status" value="1"/>
</dbReference>
<proteinExistence type="predicted"/>
<dbReference type="CDD" id="cd00093">
    <property type="entry name" value="HTH_XRE"/>
    <property type="match status" value="1"/>
</dbReference>
<dbReference type="InterPro" id="IPR010982">
    <property type="entry name" value="Lambda_DNA-bd_dom_sf"/>
</dbReference>
<evidence type="ECO:0000259" key="1">
    <source>
        <dbReference type="PROSITE" id="PS50943"/>
    </source>
</evidence>
<sequence>MPARKQIDPSESLEMFLGKMVERARISKGWTRQKDLADQVRVAPSRISQIECGTEAPNVALAEFLDEVLGTTPYLADLARMIARKAIRDYAQLFVERLVTAHAVHEFAPIVPGLMQTRAYARALMLVTHSSSSNVDNGLRSRIERQEVVTREVNPMWLNVVIDEAGLRRAMGDAKTHKEQLGHLLDLSDRDNVLIQVLPFTAPSPTGVITVLDLPDGTRCAYAEAAFTGRLYEEPAEVARMQRTYDQLSSEALNRQRSQDLMRHILDSYEENDQ</sequence>
<dbReference type="EMBL" id="BAAAPF010000079">
    <property type="protein sequence ID" value="GAA2124217.1"/>
    <property type="molecule type" value="Genomic_DNA"/>
</dbReference>
<accession>A0ABN2YC45</accession>
<keyword evidence="3" id="KW-1185">Reference proteome</keyword>
<dbReference type="Pfam" id="PF19054">
    <property type="entry name" value="DUF5753"/>
    <property type="match status" value="1"/>
</dbReference>
<dbReference type="Gene3D" id="1.10.260.40">
    <property type="entry name" value="lambda repressor-like DNA-binding domains"/>
    <property type="match status" value="1"/>
</dbReference>
<evidence type="ECO:0000313" key="3">
    <source>
        <dbReference type="Proteomes" id="UP001500443"/>
    </source>
</evidence>
<dbReference type="Proteomes" id="UP001500443">
    <property type="component" value="Unassembled WGS sequence"/>
</dbReference>
<protein>
    <submittedName>
        <fullName evidence="2">Helix-turn-helix transcriptional regulator</fullName>
    </submittedName>
</protein>
<dbReference type="SUPFAM" id="SSF47413">
    <property type="entry name" value="lambda repressor-like DNA-binding domains"/>
    <property type="match status" value="1"/>
</dbReference>
<dbReference type="PROSITE" id="PS50943">
    <property type="entry name" value="HTH_CROC1"/>
    <property type="match status" value="1"/>
</dbReference>
<dbReference type="Pfam" id="PF01381">
    <property type="entry name" value="HTH_3"/>
    <property type="match status" value="1"/>
</dbReference>
<comment type="caution">
    <text evidence="2">The sequence shown here is derived from an EMBL/GenBank/DDBJ whole genome shotgun (WGS) entry which is preliminary data.</text>
</comment>
<organism evidence="2 3">
    <name type="scientific">Streptomyces synnematoformans</name>
    <dbReference type="NCBI Taxonomy" id="415721"/>
    <lineage>
        <taxon>Bacteria</taxon>
        <taxon>Bacillati</taxon>
        <taxon>Actinomycetota</taxon>
        <taxon>Actinomycetes</taxon>
        <taxon>Kitasatosporales</taxon>
        <taxon>Streptomycetaceae</taxon>
        <taxon>Streptomyces</taxon>
    </lineage>
</organism>
<gene>
    <name evidence="2" type="ORF">GCM10009802_28990</name>
</gene>
<dbReference type="RefSeq" id="WP_344290432.1">
    <property type="nucleotide sequence ID" value="NZ_BAAAPF010000079.1"/>
</dbReference>
<dbReference type="InterPro" id="IPR001387">
    <property type="entry name" value="Cro/C1-type_HTH"/>
</dbReference>
<dbReference type="InterPro" id="IPR043917">
    <property type="entry name" value="DUF5753"/>
</dbReference>
<feature type="domain" description="HTH cro/C1-type" evidence="1">
    <location>
        <begin position="21"/>
        <end position="75"/>
    </location>
</feature>
<reference evidence="2 3" key="1">
    <citation type="journal article" date="2019" name="Int. J. Syst. Evol. Microbiol.">
        <title>The Global Catalogue of Microorganisms (GCM) 10K type strain sequencing project: providing services to taxonomists for standard genome sequencing and annotation.</title>
        <authorList>
            <consortium name="The Broad Institute Genomics Platform"/>
            <consortium name="The Broad Institute Genome Sequencing Center for Infectious Disease"/>
            <person name="Wu L."/>
            <person name="Ma J."/>
        </authorList>
    </citation>
    <scope>NUCLEOTIDE SEQUENCE [LARGE SCALE GENOMIC DNA]</scope>
    <source>
        <strain evidence="2 3">JCM 15481</strain>
    </source>
</reference>
<evidence type="ECO:0000313" key="2">
    <source>
        <dbReference type="EMBL" id="GAA2124217.1"/>
    </source>
</evidence>